<dbReference type="PANTHER" id="PTHR43037">
    <property type="entry name" value="UNNAMED PRODUCT-RELATED"/>
    <property type="match status" value="1"/>
</dbReference>
<dbReference type="GO" id="GO:0016787">
    <property type="term" value="F:hydrolase activity"/>
    <property type="evidence" value="ECO:0007669"/>
    <property type="project" value="UniProtKB-KW"/>
</dbReference>
<dbReference type="InterPro" id="IPR029058">
    <property type="entry name" value="AB_hydrolase_fold"/>
</dbReference>
<feature type="domain" description="Phospholipase/carboxylesterase/thioesterase" evidence="3">
    <location>
        <begin position="120"/>
        <end position="230"/>
    </location>
</feature>
<evidence type="ECO:0000313" key="4">
    <source>
        <dbReference type="EMBL" id="TLD43043.1"/>
    </source>
</evidence>
<proteinExistence type="predicted"/>
<evidence type="ECO:0000256" key="1">
    <source>
        <dbReference type="ARBA" id="ARBA00022729"/>
    </source>
</evidence>
<dbReference type="Gene3D" id="3.40.50.1820">
    <property type="entry name" value="alpha/beta hydrolase"/>
    <property type="match status" value="1"/>
</dbReference>
<dbReference type="SUPFAM" id="SSF53474">
    <property type="entry name" value="alpha/beta-Hydrolases"/>
    <property type="match status" value="1"/>
</dbReference>
<organism evidence="4 5">
    <name type="scientific">Candidatus Jettenia ecosi</name>
    <dbReference type="NCBI Taxonomy" id="2494326"/>
    <lineage>
        <taxon>Bacteria</taxon>
        <taxon>Pseudomonadati</taxon>
        <taxon>Planctomycetota</taxon>
        <taxon>Candidatus Brocadiia</taxon>
        <taxon>Candidatus Brocadiales</taxon>
        <taxon>Candidatus Brocadiaceae</taxon>
        <taxon>Candidatus Jettenia</taxon>
    </lineage>
</organism>
<dbReference type="EMBL" id="SULG01000008">
    <property type="protein sequence ID" value="TLD43043.1"/>
    <property type="molecule type" value="Genomic_DNA"/>
</dbReference>
<sequence length="377" mass="43146">MENILHELDGLNISLNTGKEWIKTSANYASQPLGLQRKLVPVGEKHGEYFVYTPSHYVPDKSWPMILILHGVGSRGYELAMAWLRSSAHNDEFILVAPTYSHGLWWKDEAERLILSVFDRVKQEYNIDTDRVYLTGFSSGGHGAWYMALRYPHLFAAISPIAGECPIPSFLVNLMHVPVYIVHGAQDTVIPAEAARDALSRLEKLNYRVAYKELPEMKHRFPLDETGEILDWFRANGRSLHPKRLRFSTESIRYSVSYWVEILEFSEIVGQVSGVQKDISGHLMRSEALPVTASVEANIKDENNEIFLVTQGIKAIRLYLENGLIDMERPLKVYINGKMVYSEKVNENMRVILDTVKKRNDRKALFSAYLDLKVPFE</sequence>
<accession>A0A533QE59</accession>
<keyword evidence="2" id="KW-0378">Hydrolase</keyword>
<gene>
    <name evidence="4" type="ORF">JETT_0613</name>
</gene>
<protein>
    <recommendedName>
        <fullName evidence="3">Phospholipase/carboxylesterase/thioesterase domain-containing protein</fullName>
    </recommendedName>
</protein>
<keyword evidence="1" id="KW-0732">Signal</keyword>
<evidence type="ECO:0000313" key="5">
    <source>
        <dbReference type="Proteomes" id="UP000319783"/>
    </source>
</evidence>
<dbReference type="InterPro" id="IPR003140">
    <property type="entry name" value="PLipase/COase/thioEstase"/>
</dbReference>
<reference evidence="4 5" key="1">
    <citation type="submission" date="2019-04" db="EMBL/GenBank/DDBJ databases">
        <title>Genome of a novel bacterium Candidatus Jettenia ecosi reconstructed from metagenome of an anammox bioreactor.</title>
        <authorList>
            <person name="Mardanov A.V."/>
            <person name="Beletsky A.V."/>
            <person name="Ravin N.V."/>
            <person name="Botchkova E.A."/>
            <person name="Litti Y.V."/>
            <person name="Nozhevnikova A.N."/>
        </authorList>
    </citation>
    <scope>NUCLEOTIDE SEQUENCE [LARGE SCALE GENOMIC DNA]</scope>
    <source>
        <strain evidence="4">J2</strain>
    </source>
</reference>
<dbReference type="InterPro" id="IPR050955">
    <property type="entry name" value="Plant_Biomass_Hydrol_Est"/>
</dbReference>
<dbReference type="Pfam" id="PF02230">
    <property type="entry name" value="Abhydrolase_2"/>
    <property type="match status" value="1"/>
</dbReference>
<dbReference type="PANTHER" id="PTHR43037:SF5">
    <property type="entry name" value="FERULOYL ESTERASE"/>
    <property type="match status" value="1"/>
</dbReference>
<comment type="caution">
    <text evidence="4">The sequence shown here is derived from an EMBL/GenBank/DDBJ whole genome shotgun (WGS) entry which is preliminary data.</text>
</comment>
<name>A0A533QE59_9BACT</name>
<dbReference type="Proteomes" id="UP000319783">
    <property type="component" value="Unassembled WGS sequence"/>
</dbReference>
<evidence type="ECO:0000256" key="2">
    <source>
        <dbReference type="ARBA" id="ARBA00022801"/>
    </source>
</evidence>
<evidence type="ECO:0000259" key="3">
    <source>
        <dbReference type="Pfam" id="PF02230"/>
    </source>
</evidence>
<dbReference type="AlphaFoldDB" id="A0A533QE59"/>